<reference evidence="2" key="1">
    <citation type="journal article" date="2008" name="Nat. Genet.">
        <title>The Pristionchus pacificus genome provides a unique perspective on nematode lifestyle and parasitism.</title>
        <authorList>
            <person name="Dieterich C."/>
            <person name="Clifton S.W."/>
            <person name="Schuster L.N."/>
            <person name="Chinwalla A."/>
            <person name="Delehaunty K."/>
            <person name="Dinkelacker I."/>
            <person name="Fulton L."/>
            <person name="Fulton R."/>
            <person name="Godfrey J."/>
            <person name="Minx P."/>
            <person name="Mitreva M."/>
            <person name="Roeseler W."/>
            <person name="Tian H."/>
            <person name="Witte H."/>
            <person name="Yang S.P."/>
            <person name="Wilson R.K."/>
            <person name="Sommer R.J."/>
        </authorList>
    </citation>
    <scope>NUCLEOTIDE SEQUENCE [LARGE SCALE GENOMIC DNA]</scope>
    <source>
        <strain evidence="2">PS312</strain>
    </source>
</reference>
<keyword evidence="2" id="KW-1185">Reference proteome</keyword>
<dbReference type="SUPFAM" id="SSF81321">
    <property type="entry name" value="Family A G protein-coupled receptor-like"/>
    <property type="match status" value="1"/>
</dbReference>
<proteinExistence type="predicted"/>
<dbReference type="Proteomes" id="UP000005239">
    <property type="component" value="Unassembled WGS sequence"/>
</dbReference>
<organism evidence="1 2">
    <name type="scientific">Pristionchus pacificus</name>
    <name type="common">Parasitic nematode worm</name>
    <dbReference type="NCBI Taxonomy" id="54126"/>
    <lineage>
        <taxon>Eukaryota</taxon>
        <taxon>Metazoa</taxon>
        <taxon>Ecdysozoa</taxon>
        <taxon>Nematoda</taxon>
        <taxon>Chromadorea</taxon>
        <taxon>Rhabditida</taxon>
        <taxon>Rhabditina</taxon>
        <taxon>Diplogasteromorpha</taxon>
        <taxon>Diplogasteroidea</taxon>
        <taxon>Neodiplogasteridae</taxon>
        <taxon>Pristionchus</taxon>
    </lineage>
</organism>
<evidence type="ECO:0000313" key="1">
    <source>
        <dbReference type="EnsemblMetazoa" id="PPA34204.1"/>
    </source>
</evidence>
<protein>
    <submittedName>
        <fullName evidence="1">G protein-coupled receptor</fullName>
    </submittedName>
</protein>
<dbReference type="PANTHER" id="PTHR45907">
    <property type="entry name" value="SERPENTINE RECEPTOR, CLASS J"/>
    <property type="match status" value="1"/>
</dbReference>
<accession>A0A2A6CL22</accession>
<evidence type="ECO:0000313" key="2">
    <source>
        <dbReference type="Proteomes" id="UP000005239"/>
    </source>
</evidence>
<accession>A0A8R1YS80</accession>
<reference evidence="1" key="2">
    <citation type="submission" date="2022-06" db="UniProtKB">
        <authorList>
            <consortium name="EnsemblMetazoa"/>
        </authorList>
    </citation>
    <scope>IDENTIFICATION</scope>
    <source>
        <strain evidence="1">PS312</strain>
    </source>
</reference>
<dbReference type="InterPro" id="IPR019423">
    <property type="entry name" value="7TM_GPCR_serpentine_rcpt_Srj"/>
</dbReference>
<dbReference type="EnsemblMetazoa" id="PPA34204.1">
    <property type="protein sequence ID" value="PPA34204.1"/>
    <property type="gene ID" value="WBGene00272573"/>
</dbReference>
<dbReference type="AlphaFoldDB" id="A0A2A6CL22"/>
<dbReference type="PANTHER" id="PTHR45907:SF16">
    <property type="entry name" value="SERPENTINE RECEPTOR, CLASS J"/>
    <property type="match status" value="1"/>
</dbReference>
<name>A0A2A6CL22_PRIPA</name>
<sequence>MITAASHSGKAEMNEALVSGEMTSSTSKKGALRLLMYGTYTHSIGTTVWEMQSLNMTFYVAVYTLPFFLTNLNFLYRYWTIKSPQRLLLFSSKPFQAALIAAILSGSLTWYFVLYFFSGGDVNEPATILLRNYYMEKFNMPINDGWIVLDYWPNGTLSLRPLFVLLLTDALLLVSFLAAITLSSLTFYHIHTSTIVSEQARKAQRTVLIALCVQTVVPMLCVYVPYINNLNAPFFDVDDVISPETSASFISAFPLCDAAVIILLMRDDRQGARRLVCGAAGKKGMVVNSKVFTSTVAPTALKQYGPKTV</sequence>
<dbReference type="InterPro" id="IPR019428">
    <property type="entry name" value="7TM_GPCR_serpentine_rcpt_Str"/>
</dbReference>
<gene>
    <name evidence="1" type="primary">WBGene00272573</name>
</gene>
<dbReference type="Pfam" id="PF10326">
    <property type="entry name" value="7TM_GPCR_Str"/>
    <property type="match status" value="1"/>
</dbReference>